<accession>A0A6C0JRH4</accession>
<dbReference type="InterPro" id="IPR016040">
    <property type="entry name" value="NAD(P)-bd_dom"/>
</dbReference>
<dbReference type="EMBL" id="MN740684">
    <property type="protein sequence ID" value="QHU07501.1"/>
    <property type="molecule type" value="Genomic_DNA"/>
</dbReference>
<dbReference type="PRINTS" id="PR01713">
    <property type="entry name" value="NUCEPIMERASE"/>
</dbReference>
<evidence type="ECO:0000259" key="1">
    <source>
        <dbReference type="Pfam" id="PF16363"/>
    </source>
</evidence>
<reference evidence="2" key="1">
    <citation type="journal article" date="2020" name="Nature">
        <title>Giant virus diversity and host interactions through global metagenomics.</title>
        <authorList>
            <person name="Schulz F."/>
            <person name="Roux S."/>
            <person name="Paez-Espino D."/>
            <person name="Jungbluth S."/>
            <person name="Walsh D.A."/>
            <person name="Denef V.J."/>
            <person name="McMahon K.D."/>
            <person name="Konstantinidis K.T."/>
            <person name="Eloe-Fadrosh E.A."/>
            <person name="Kyrpides N.C."/>
            <person name="Woyke T."/>
        </authorList>
    </citation>
    <scope>NUCLEOTIDE SEQUENCE</scope>
    <source>
        <strain evidence="2">GVMAG-S-1040241-154</strain>
    </source>
</reference>
<dbReference type="Gene3D" id="3.40.50.720">
    <property type="entry name" value="NAD(P)-binding Rossmann-like Domain"/>
    <property type="match status" value="1"/>
</dbReference>
<dbReference type="Gene3D" id="3.90.25.10">
    <property type="entry name" value="UDP-galactose 4-epimerase, domain 1"/>
    <property type="match status" value="1"/>
</dbReference>
<feature type="domain" description="NAD(P)-binding" evidence="1">
    <location>
        <begin position="7"/>
        <end position="296"/>
    </location>
</feature>
<dbReference type="SUPFAM" id="SSF51735">
    <property type="entry name" value="NAD(P)-binding Rossmann-fold domains"/>
    <property type="match status" value="1"/>
</dbReference>
<dbReference type="AlphaFoldDB" id="A0A6C0JRH4"/>
<dbReference type="PANTHER" id="PTHR43000">
    <property type="entry name" value="DTDP-D-GLUCOSE 4,6-DEHYDRATASE-RELATED"/>
    <property type="match status" value="1"/>
</dbReference>
<protein>
    <recommendedName>
        <fullName evidence="1">NAD(P)-binding domain-containing protein</fullName>
    </recommendedName>
</protein>
<name>A0A6C0JRH4_9ZZZZ</name>
<proteinExistence type="predicted"/>
<dbReference type="InterPro" id="IPR036291">
    <property type="entry name" value="NAD(P)-bd_dom_sf"/>
</dbReference>
<organism evidence="2">
    <name type="scientific">viral metagenome</name>
    <dbReference type="NCBI Taxonomy" id="1070528"/>
    <lineage>
        <taxon>unclassified sequences</taxon>
        <taxon>metagenomes</taxon>
        <taxon>organismal metagenomes</taxon>
    </lineage>
</organism>
<sequence>MDNLNLLVTGGCGFIGSNFCNKFFNIFNKLIIIDKLTYAGNMNNIKNIIDSNNVIFINEDINNVNFEKIYDMYNINYIINFAAETHVDNSYNNFNLFFNNNVLTVEKILNSLLNREKNIRFLHFSTDEVYGPSENNAPFFETSNFNPTNPYSASKAAAELVINTYKYSYNLPIIIIRCNNVYGLNQYPEKVIPNFILNALNNKDLNIQGDGSKTRDFIYIDDVISALKIIIEKGEVNEIYNIGNDNPIKIVDLANLIIKKIGKGKINFVKDRPFNDYRYLVDCNKLKKLGWQLKYDNFDNNLDIIINHMK</sequence>
<dbReference type="Pfam" id="PF16363">
    <property type="entry name" value="GDP_Man_Dehyd"/>
    <property type="match status" value="1"/>
</dbReference>
<evidence type="ECO:0000313" key="2">
    <source>
        <dbReference type="EMBL" id="QHU07501.1"/>
    </source>
</evidence>